<keyword evidence="2" id="KW-1185">Reference proteome</keyword>
<dbReference type="KEGG" id="hazt:108672802"/>
<dbReference type="AlphaFoldDB" id="A0A8B7NQS1"/>
<evidence type="ECO:0000313" key="2">
    <source>
        <dbReference type="Proteomes" id="UP000694843"/>
    </source>
</evidence>
<accession>A0A8B7NQS1</accession>
<name>A0A8B7NQS1_HYAAZ</name>
<proteinExistence type="predicted"/>
<feature type="chain" id="PRO_5037541322" evidence="1">
    <location>
        <begin position="25"/>
        <end position="167"/>
    </location>
</feature>
<dbReference type="RefSeq" id="XP_018016035.2">
    <property type="nucleotide sequence ID" value="XM_018160546.2"/>
</dbReference>
<dbReference type="GeneID" id="108672802"/>
<sequence>MMLGTSSSLLFITMAAMATTATMGVAMPEGAKMTTPRIDARFFGFEEQTTTRILVLSTTSTTQTCIVIARRNACMRRRRSNGFEAGRALPTLGNNNGDADLSSSLLDSSRSDEGVAAESFRGFLTYWHLTTSTIVLTSYIKSTAGTVSLRNSTLGILGCTATLCKNA</sequence>
<organism evidence="2 3">
    <name type="scientific">Hyalella azteca</name>
    <name type="common">Amphipod</name>
    <dbReference type="NCBI Taxonomy" id="294128"/>
    <lineage>
        <taxon>Eukaryota</taxon>
        <taxon>Metazoa</taxon>
        <taxon>Ecdysozoa</taxon>
        <taxon>Arthropoda</taxon>
        <taxon>Crustacea</taxon>
        <taxon>Multicrustacea</taxon>
        <taxon>Malacostraca</taxon>
        <taxon>Eumalacostraca</taxon>
        <taxon>Peracarida</taxon>
        <taxon>Amphipoda</taxon>
        <taxon>Senticaudata</taxon>
        <taxon>Talitrida</taxon>
        <taxon>Talitroidea</taxon>
        <taxon>Hyalellidae</taxon>
        <taxon>Hyalella</taxon>
    </lineage>
</organism>
<gene>
    <name evidence="3" type="primary">LOC108672802</name>
</gene>
<feature type="signal peptide" evidence="1">
    <location>
        <begin position="1"/>
        <end position="24"/>
    </location>
</feature>
<evidence type="ECO:0000256" key="1">
    <source>
        <dbReference type="SAM" id="SignalP"/>
    </source>
</evidence>
<evidence type="ECO:0000313" key="3">
    <source>
        <dbReference type="RefSeq" id="XP_018016035.2"/>
    </source>
</evidence>
<keyword evidence="1" id="KW-0732">Signal</keyword>
<reference evidence="3" key="1">
    <citation type="submission" date="2025-08" db="UniProtKB">
        <authorList>
            <consortium name="RefSeq"/>
        </authorList>
    </citation>
    <scope>IDENTIFICATION</scope>
    <source>
        <tissue evidence="3">Whole organism</tissue>
    </source>
</reference>
<protein>
    <submittedName>
        <fullName evidence="3">Uncharacterized protein LOC108672802</fullName>
    </submittedName>
</protein>
<dbReference type="Proteomes" id="UP000694843">
    <property type="component" value="Unplaced"/>
</dbReference>